<keyword evidence="2" id="KW-1185">Reference proteome</keyword>
<evidence type="ECO:0000313" key="1">
    <source>
        <dbReference type="EMBL" id="MCJ2376458.1"/>
    </source>
</evidence>
<sequence>MVLQMAFDSGCQLKRIRRSRNWLLSGTKKQLEHFAFSANVGWISVAVDKALSGYKSPIQELLERYPEITLTQLIQESGCTMVEARKAIDEFEGL</sequence>
<dbReference type="Pfam" id="PF12614">
    <property type="entry name" value="RRF_GI"/>
    <property type="match status" value="1"/>
</dbReference>
<proteinExistence type="predicted"/>
<dbReference type="Proteomes" id="UP001139488">
    <property type="component" value="Unassembled WGS sequence"/>
</dbReference>
<reference evidence="1" key="1">
    <citation type="submission" date="2021-11" db="EMBL/GenBank/DDBJ databases">
        <title>Vibrio ZSDE26 sp. nov. and Vibrio ZSDZ34 sp. nov., isolated from coastal seawater in Qingdao.</title>
        <authorList>
            <person name="Zhang P."/>
        </authorList>
    </citation>
    <scope>NUCLEOTIDE SEQUENCE</scope>
    <source>
        <strain evidence="1">ZSDZ34</strain>
    </source>
</reference>
<dbReference type="InterPro" id="IPR022253">
    <property type="entry name" value="Ribosome_recyc_fac_bac"/>
</dbReference>
<organism evidence="1 2">
    <name type="scientific">Vibrio gelatinilyticus</name>
    <dbReference type="NCBI Taxonomy" id="2893468"/>
    <lineage>
        <taxon>Bacteria</taxon>
        <taxon>Pseudomonadati</taxon>
        <taxon>Pseudomonadota</taxon>
        <taxon>Gammaproteobacteria</taxon>
        <taxon>Vibrionales</taxon>
        <taxon>Vibrionaceae</taxon>
        <taxon>Vibrio</taxon>
    </lineage>
</organism>
<evidence type="ECO:0000313" key="2">
    <source>
        <dbReference type="Proteomes" id="UP001139488"/>
    </source>
</evidence>
<gene>
    <name evidence="1" type="ORF">LNL84_06370</name>
</gene>
<comment type="caution">
    <text evidence="1">The sequence shown here is derived from an EMBL/GenBank/DDBJ whole genome shotgun (WGS) entry which is preliminary data.</text>
</comment>
<name>A0A9X1W9G7_9VIBR</name>
<protein>
    <submittedName>
        <fullName evidence="1">Ribosome recycling factor family protein</fullName>
    </submittedName>
</protein>
<dbReference type="AlphaFoldDB" id="A0A9X1W9G7"/>
<dbReference type="EMBL" id="JAJNNZ010000004">
    <property type="protein sequence ID" value="MCJ2376458.1"/>
    <property type="molecule type" value="Genomic_DNA"/>
</dbReference>
<accession>A0A9X1W9G7</accession>